<sequence>MKKLLIATKEQFGYHVDSYKYAEYLKDDFQITYVCLYQKRKKIPMEGIKLIYVPRIGNKVNRYLNLLKTIHQEIKNNHYDVVFVVYFLGCFIFQLLHPRQVLNLDIRTASVGKNIRLNFIEDVILKFECLFFKNISIIGENLRRLLNIKRAHILPLGGECFTEKPANMDILSLLYVGTLENRNLINFVKGFHHFFEDLNMETKNQSLKLIIVGDSPHGELIEIKDYIKRYRLEKVIETPGFIPNNQLTGFFEQSNVGVSYIPLTKYYQNQPPTKTFEYLLSGLPVIATATIENQKIVNASNGVLIGDDSDSVRKGLHEILEKKYTYNPESIKKDLNQSLWKNIVLKNLKPYLEGL</sequence>
<keyword evidence="1" id="KW-1133">Transmembrane helix</keyword>
<reference evidence="2 3" key="1">
    <citation type="journal article" date="2012" name="J. Bacteriol.">
        <title>Draft Genome Sequence of Cecembia lonarensis Strain LW9T, Isolated from Lonar Lake, a Haloalkaline Lake in India.</title>
        <authorList>
            <person name="Shivaji S."/>
            <person name="Ara S."/>
            <person name="Singh A."/>
            <person name="Pinnaka A.K."/>
        </authorList>
    </citation>
    <scope>NUCLEOTIDE SEQUENCE [LARGE SCALE GENOMIC DNA]</scope>
    <source>
        <strain evidence="2 3">LW9</strain>
    </source>
</reference>
<proteinExistence type="predicted"/>
<keyword evidence="1" id="KW-0812">Transmembrane</keyword>
<dbReference type="EMBL" id="AMGM01000001">
    <property type="protein sequence ID" value="EKB51325.1"/>
    <property type="molecule type" value="Genomic_DNA"/>
</dbReference>
<evidence type="ECO:0000313" key="2">
    <source>
        <dbReference type="EMBL" id="EKB51325.1"/>
    </source>
</evidence>
<keyword evidence="1" id="KW-0472">Membrane</keyword>
<protein>
    <recommendedName>
        <fullName evidence="4">Glycosyl transferase family 1 domain-containing protein</fullName>
    </recommendedName>
</protein>
<feature type="transmembrane region" description="Helical" evidence="1">
    <location>
        <begin position="78"/>
        <end position="96"/>
    </location>
</feature>
<dbReference type="Proteomes" id="UP000004478">
    <property type="component" value="Unassembled WGS sequence"/>
</dbReference>
<dbReference type="AlphaFoldDB" id="K1L4J1"/>
<comment type="caution">
    <text evidence="2">The sequence shown here is derived from an EMBL/GenBank/DDBJ whole genome shotgun (WGS) entry which is preliminary data.</text>
</comment>
<keyword evidence="3" id="KW-1185">Reference proteome</keyword>
<dbReference type="OrthoDB" id="1099934at2"/>
<evidence type="ECO:0008006" key="4">
    <source>
        <dbReference type="Google" id="ProtNLM"/>
    </source>
</evidence>
<dbReference type="Gene3D" id="3.40.50.2000">
    <property type="entry name" value="Glycogen Phosphorylase B"/>
    <property type="match status" value="1"/>
</dbReference>
<accession>K1L4J1</accession>
<evidence type="ECO:0000256" key="1">
    <source>
        <dbReference type="SAM" id="Phobius"/>
    </source>
</evidence>
<dbReference type="SUPFAM" id="SSF53756">
    <property type="entry name" value="UDP-Glycosyltransferase/glycogen phosphorylase"/>
    <property type="match status" value="1"/>
</dbReference>
<name>K1L4J1_CECL9</name>
<organism evidence="2 3">
    <name type="scientific">Cecembia lonarensis (strain CCUG 58316 / KCTC 22772 / LW9)</name>
    <dbReference type="NCBI Taxonomy" id="1225176"/>
    <lineage>
        <taxon>Bacteria</taxon>
        <taxon>Pseudomonadati</taxon>
        <taxon>Bacteroidota</taxon>
        <taxon>Cytophagia</taxon>
        <taxon>Cytophagales</taxon>
        <taxon>Cyclobacteriaceae</taxon>
        <taxon>Cecembia</taxon>
    </lineage>
</organism>
<gene>
    <name evidence="2" type="ORF">B879_00119</name>
</gene>
<dbReference type="RefSeq" id="WP_009183173.1">
    <property type="nucleotide sequence ID" value="NZ_AMGM01000001.1"/>
</dbReference>
<dbReference type="Pfam" id="PF13692">
    <property type="entry name" value="Glyco_trans_1_4"/>
    <property type="match status" value="1"/>
</dbReference>
<evidence type="ECO:0000313" key="3">
    <source>
        <dbReference type="Proteomes" id="UP000004478"/>
    </source>
</evidence>